<accession>A0AAN6M960</accession>
<evidence type="ECO:0000313" key="1">
    <source>
        <dbReference type="EMBL" id="KAK3896625.1"/>
    </source>
</evidence>
<reference evidence="1" key="2">
    <citation type="submission" date="2023-05" db="EMBL/GenBank/DDBJ databases">
        <authorList>
            <consortium name="Lawrence Berkeley National Laboratory"/>
            <person name="Steindorff A."/>
            <person name="Hensen N."/>
            <person name="Bonometti L."/>
            <person name="Westerberg I."/>
            <person name="Brannstrom I.O."/>
            <person name="Guillou S."/>
            <person name="Cros-Aarteil S."/>
            <person name="Calhoun S."/>
            <person name="Haridas S."/>
            <person name="Kuo A."/>
            <person name="Mondo S."/>
            <person name="Pangilinan J."/>
            <person name="Riley R."/>
            <person name="Labutti K."/>
            <person name="Andreopoulos B."/>
            <person name="Lipzen A."/>
            <person name="Chen C."/>
            <person name="Yanf M."/>
            <person name="Daum C."/>
            <person name="Ng V."/>
            <person name="Clum A."/>
            <person name="Ohm R."/>
            <person name="Martin F."/>
            <person name="Silar P."/>
            <person name="Natvig D."/>
            <person name="Lalanne C."/>
            <person name="Gautier V."/>
            <person name="Ament-Velasquez S.L."/>
            <person name="Kruys A."/>
            <person name="Hutchinson M.I."/>
            <person name="Powell A.J."/>
            <person name="Barry K."/>
            <person name="Miller A.N."/>
            <person name="Grigoriev I.V."/>
            <person name="Debuchy R."/>
            <person name="Gladieux P."/>
            <person name="Thoren M.H."/>
            <person name="Johannesson H."/>
        </authorList>
    </citation>
    <scope>NUCLEOTIDE SEQUENCE</scope>
    <source>
        <strain evidence="1">CBS 103.79</strain>
    </source>
</reference>
<reference evidence="1" key="1">
    <citation type="journal article" date="2023" name="Mol. Phylogenet. Evol.">
        <title>Genome-scale phylogeny and comparative genomics of the fungal order Sordariales.</title>
        <authorList>
            <person name="Hensen N."/>
            <person name="Bonometti L."/>
            <person name="Westerberg I."/>
            <person name="Brannstrom I.O."/>
            <person name="Guillou S."/>
            <person name="Cros-Aarteil S."/>
            <person name="Calhoun S."/>
            <person name="Haridas S."/>
            <person name="Kuo A."/>
            <person name="Mondo S."/>
            <person name="Pangilinan J."/>
            <person name="Riley R."/>
            <person name="LaButti K."/>
            <person name="Andreopoulos B."/>
            <person name="Lipzen A."/>
            <person name="Chen C."/>
            <person name="Yan M."/>
            <person name="Daum C."/>
            <person name="Ng V."/>
            <person name="Clum A."/>
            <person name="Steindorff A."/>
            <person name="Ohm R.A."/>
            <person name="Martin F."/>
            <person name="Silar P."/>
            <person name="Natvig D.O."/>
            <person name="Lalanne C."/>
            <person name="Gautier V."/>
            <person name="Ament-Velasquez S.L."/>
            <person name="Kruys A."/>
            <person name="Hutchinson M.I."/>
            <person name="Powell A.J."/>
            <person name="Barry K."/>
            <person name="Miller A.N."/>
            <person name="Grigoriev I.V."/>
            <person name="Debuchy R."/>
            <person name="Gladieux P."/>
            <person name="Hiltunen Thoren M."/>
            <person name="Johannesson H."/>
        </authorList>
    </citation>
    <scope>NUCLEOTIDE SEQUENCE</scope>
    <source>
        <strain evidence="1">CBS 103.79</strain>
    </source>
</reference>
<dbReference type="EMBL" id="MU856485">
    <property type="protein sequence ID" value="KAK3896625.1"/>
    <property type="molecule type" value="Genomic_DNA"/>
</dbReference>
<protein>
    <submittedName>
        <fullName evidence="1">Uncharacterized protein</fullName>
    </submittedName>
</protein>
<feature type="non-terminal residue" evidence="1">
    <location>
        <position position="175"/>
    </location>
</feature>
<sequence length="175" mass="20806">MLARRRAVVLDKPAYSRDRGERQRRADQDDELFLDADLNNGREVGPRLQERVRSWQAMQLFVRTFKKRDFDQVWLGLRRDDPDAKAVIWSYLRDYIESSRTTRPVLGDEEYEVVQTITCTRTPITYWKNLWTRKDLADMFGLIRESELSFEKAETTADDLLMLLDTLWTRAKDIP</sequence>
<evidence type="ECO:0000313" key="2">
    <source>
        <dbReference type="Proteomes" id="UP001303889"/>
    </source>
</evidence>
<proteinExistence type="predicted"/>
<dbReference type="AlphaFoldDB" id="A0AAN6M960"/>
<organism evidence="1 2">
    <name type="scientific">Staphylotrichum tortipilum</name>
    <dbReference type="NCBI Taxonomy" id="2831512"/>
    <lineage>
        <taxon>Eukaryota</taxon>
        <taxon>Fungi</taxon>
        <taxon>Dikarya</taxon>
        <taxon>Ascomycota</taxon>
        <taxon>Pezizomycotina</taxon>
        <taxon>Sordariomycetes</taxon>
        <taxon>Sordariomycetidae</taxon>
        <taxon>Sordariales</taxon>
        <taxon>Chaetomiaceae</taxon>
        <taxon>Staphylotrichum</taxon>
    </lineage>
</organism>
<keyword evidence="2" id="KW-1185">Reference proteome</keyword>
<name>A0AAN6M960_9PEZI</name>
<gene>
    <name evidence="1" type="ORF">C8A05DRAFT_39823</name>
</gene>
<dbReference type="Proteomes" id="UP001303889">
    <property type="component" value="Unassembled WGS sequence"/>
</dbReference>
<comment type="caution">
    <text evidence="1">The sequence shown here is derived from an EMBL/GenBank/DDBJ whole genome shotgun (WGS) entry which is preliminary data.</text>
</comment>